<evidence type="ECO:0000313" key="1">
    <source>
        <dbReference type="EMBL" id="KAH9506916.1"/>
    </source>
</evidence>
<organism evidence="1 2">
    <name type="scientific">Dermatophagoides farinae</name>
    <name type="common">American house dust mite</name>
    <dbReference type="NCBI Taxonomy" id="6954"/>
    <lineage>
        <taxon>Eukaryota</taxon>
        <taxon>Metazoa</taxon>
        <taxon>Ecdysozoa</taxon>
        <taxon>Arthropoda</taxon>
        <taxon>Chelicerata</taxon>
        <taxon>Arachnida</taxon>
        <taxon>Acari</taxon>
        <taxon>Acariformes</taxon>
        <taxon>Sarcoptiformes</taxon>
        <taxon>Astigmata</taxon>
        <taxon>Psoroptidia</taxon>
        <taxon>Analgoidea</taxon>
        <taxon>Pyroglyphidae</taxon>
        <taxon>Dermatophagoidinae</taxon>
        <taxon>Dermatophagoides</taxon>
    </lineage>
</organism>
<reference evidence="1" key="1">
    <citation type="submission" date="2013-05" db="EMBL/GenBank/DDBJ databases">
        <authorList>
            <person name="Yim A.K.Y."/>
            <person name="Chan T.F."/>
            <person name="Ji K.M."/>
            <person name="Liu X.Y."/>
            <person name="Zhou J.W."/>
            <person name="Li R.Q."/>
            <person name="Yang K.Y."/>
            <person name="Li J."/>
            <person name="Li M."/>
            <person name="Law P.T.W."/>
            <person name="Wu Y.L."/>
            <person name="Cai Z.L."/>
            <person name="Qin H."/>
            <person name="Bao Y."/>
            <person name="Leung R.K.K."/>
            <person name="Ng P.K.S."/>
            <person name="Zou J."/>
            <person name="Zhong X.J."/>
            <person name="Ran P.X."/>
            <person name="Zhong N.S."/>
            <person name="Liu Z.G."/>
            <person name="Tsui S.K.W."/>
        </authorList>
    </citation>
    <scope>NUCLEOTIDE SEQUENCE</scope>
    <source>
        <strain evidence="1">Derf</strain>
        <tissue evidence="1">Whole organism</tissue>
    </source>
</reference>
<dbReference type="AlphaFoldDB" id="A0A922HSJ4"/>
<name>A0A922HSJ4_DERFA</name>
<reference evidence="1" key="2">
    <citation type="journal article" date="2022" name="Res Sq">
        <title>Comparative Genomics Reveals Insights into the Divergent Evolution of Astigmatic Mites and Household Pest Adaptations.</title>
        <authorList>
            <person name="Xiong Q."/>
            <person name="Wan A.T.-Y."/>
            <person name="Liu X.-Y."/>
            <person name="Fung C.S.-H."/>
            <person name="Xiao X."/>
            <person name="Malainual N."/>
            <person name="Hou J."/>
            <person name="Wang L."/>
            <person name="Wang M."/>
            <person name="Yang K."/>
            <person name="Cui Y."/>
            <person name="Leung E."/>
            <person name="Nong W."/>
            <person name="Shin S.-K."/>
            <person name="Au S."/>
            <person name="Jeong K.Y."/>
            <person name="Chew F.T."/>
            <person name="Hui J."/>
            <person name="Leung T.F."/>
            <person name="Tungtrongchitr A."/>
            <person name="Zhong N."/>
            <person name="Liu Z."/>
            <person name="Tsui S."/>
        </authorList>
    </citation>
    <scope>NUCLEOTIDE SEQUENCE</scope>
    <source>
        <strain evidence="1">Derf</strain>
        <tissue evidence="1">Whole organism</tissue>
    </source>
</reference>
<keyword evidence="2" id="KW-1185">Reference proteome</keyword>
<dbReference type="Proteomes" id="UP000790347">
    <property type="component" value="Unassembled WGS sequence"/>
</dbReference>
<evidence type="ECO:0000313" key="2">
    <source>
        <dbReference type="Proteomes" id="UP000790347"/>
    </source>
</evidence>
<accession>A0A922HSJ4</accession>
<protein>
    <submittedName>
        <fullName evidence="1">Uncharacterized protein</fullName>
    </submittedName>
</protein>
<dbReference type="EMBL" id="ASGP02000005">
    <property type="protein sequence ID" value="KAH9506916.1"/>
    <property type="molecule type" value="Genomic_DNA"/>
</dbReference>
<sequence length="118" mass="13583">MMAIHNNFLTCDHHHQHHLQQKPDWLISTFRKYPLFLEHLKTSFSSSSSSSLSTATAVTLDVFFVVVVVHLDHQEIGQIFTNHHHGANSFVCDFHPNARAFAVLIDVQCFHFKLNKTM</sequence>
<proteinExistence type="predicted"/>
<comment type="caution">
    <text evidence="1">The sequence shown here is derived from an EMBL/GenBank/DDBJ whole genome shotgun (WGS) entry which is preliminary data.</text>
</comment>
<gene>
    <name evidence="1" type="ORF">DERF_011624</name>
</gene>